<proteinExistence type="predicted"/>
<name>A0AAW0GP73_9APHY</name>
<evidence type="ECO:0000313" key="2">
    <source>
        <dbReference type="Proteomes" id="UP001385951"/>
    </source>
</evidence>
<keyword evidence="2" id="KW-1185">Reference proteome</keyword>
<evidence type="ECO:0000313" key="1">
    <source>
        <dbReference type="EMBL" id="KAK7692854.1"/>
    </source>
</evidence>
<reference evidence="1 2" key="1">
    <citation type="submission" date="2022-09" db="EMBL/GenBank/DDBJ databases">
        <authorList>
            <person name="Palmer J.M."/>
        </authorList>
    </citation>
    <scope>NUCLEOTIDE SEQUENCE [LARGE SCALE GENOMIC DNA]</scope>
    <source>
        <strain evidence="1 2">DSM 7382</strain>
    </source>
</reference>
<gene>
    <name evidence="1" type="ORF">QCA50_004489</name>
</gene>
<sequence>MDFINLVRSLRDQPGFRVLFSVTGITSHFPGLGPGLSIGSELQMSNYREFERFGTDVINAPSIVYILIPLQLKPDSGVGTPVCGNVLLHC</sequence>
<dbReference type="Proteomes" id="UP001385951">
    <property type="component" value="Unassembled WGS sequence"/>
</dbReference>
<dbReference type="EMBL" id="JASBNA010000004">
    <property type="protein sequence ID" value="KAK7692854.1"/>
    <property type="molecule type" value="Genomic_DNA"/>
</dbReference>
<protein>
    <submittedName>
        <fullName evidence="1">Uncharacterized protein</fullName>
    </submittedName>
</protein>
<dbReference type="AlphaFoldDB" id="A0AAW0GP73"/>
<organism evidence="1 2">
    <name type="scientific">Cerrena zonata</name>
    <dbReference type="NCBI Taxonomy" id="2478898"/>
    <lineage>
        <taxon>Eukaryota</taxon>
        <taxon>Fungi</taxon>
        <taxon>Dikarya</taxon>
        <taxon>Basidiomycota</taxon>
        <taxon>Agaricomycotina</taxon>
        <taxon>Agaricomycetes</taxon>
        <taxon>Polyporales</taxon>
        <taxon>Cerrenaceae</taxon>
        <taxon>Cerrena</taxon>
    </lineage>
</organism>
<comment type="caution">
    <text evidence="1">The sequence shown here is derived from an EMBL/GenBank/DDBJ whole genome shotgun (WGS) entry which is preliminary data.</text>
</comment>
<accession>A0AAW0GP73</accession>